<protein>
    <submittedName>
        <fullName evidence="1">Beta lactamase-like protein</fullName>
    </submittedName>
</protein>
<dbReference type="Proteomes" id="UP000002653">
    <property type="component" value="Segment"/>
</dbReference>
<evidence type="ECO:0000313" key="1">
    <source>
        <dbReference type="EMBL" id="ADX42551.1"/>
    </source>
</evidence>
<sequence length="192" mass="21726">MFFTQTKLQSFLSQVFYKAPEVPWIIPLQGNYRNPQDTDDSPEPRNWLTLAQKVDSHNGVKPDTWIGFLKKDSDPRVAAHYGTDPDGVTTFSRVFVNSQCRLQIVGRQAEEWAETVKHWLQRGDVQELLEGMDAQLYADELGRIEVSNFAQGGLNTVLAYNVFFKVEWASTIDVANQPLITSAEFTGTVVVQ</sequence>
<keyword evidence="2" id="KW-1185">Reference proteome</keyword>
<accession>G4W963</accession>
<dbReference type="KEGG" id="vg:14297456"/>
<reference evidence="1 2" key="1">
    <citation type="journal article" date="2012" name="Virus Genes">
        <title>Isolation and complete genome sequence of a bacteriophage lysing Tetrasphaera jenkinsii, a filamentous bacteria responsible for bulking in activated sludge.</title>
        <authorList>
            <person name="Petrovski S."/>
            <person name="Tillett D."/>
            <person name="Seviour R.J."/>
        </authorList>
    </citation>
    <scope>NUCLEOTIDE SEQUENCE [LARGE SCALE GENOMIC DNA]</scope>
</reference>
<dbReference type="RefSeq" id="YP_007237943.1">
    <property type="nucleotide sequence ID" value="NC_019930.1"/>
</dbReference>
<dbReference type="EMBL" id="HQ225832">
    <property type="protein sequence ID" value="ADX42551.1"/>
    <property type="molecule type" value="Genomic_DNA"/>
</dbReference>
<proteinExistence type="predicted"/>
<name>G4W963_9CAUD</name>
<evidence type="ECO:0000313" key="2">
    <source>
        <dbReference type="Proteomes" id="UP000002653"/>
    </source>
</evidence>
<dbReference type="GeneID" id="14297456"/>
<organism evidence="1 2">
    <name type="scientific">Tetrasphaera phage TJE1</name>
    <dbReference type="NCBI Taxonomy" id="981335"/>
    <lineage>
        <taxon>Viruses</taxon>
        <taxon>Duplodnaviria</taxon>
        <taxon>Heunggongvirae</taxon>
        <taxon>Uroviricota</taxon>
        <taxon>Caudoviricetes</taxon>
        <taxon>Tijeunavirus</taxon>
        <taxon>Tijeunavirus TJE1</taxon>
    </lineage>
</organism>